<dbReference type="InterPro" id="IPR032675">
    <property type="entry name" value="LRR_dom_sf"/>
</dbReference>
<evidence type="ECO:0000313" key="5">
    <source>
        <dbReference type="EMBL" id="ESL08124.1"/>
    </source>
</evidence>
<feature type="region of interest" description="Disordered" evidence="4">
    <location>
        <begin position="1400"/>
        <end position="1458"/>
    </location>
</feature>
<gene>
    <name evidence="5" type="ORF">TRSC58_04179</name>
</gene>
<dbReference type="SUPFAM" id="SSF52058">
    <property type="entry name" value="L domain-like"/>
    <property type="match status" value="1"/>
</dbReference>
<evidence type="ECO:0000313" key="6">
    <source>
        <dbReference type="Proteomes" id="UP000031737"/>
    </source>
</evidence>
<evidence type="ECO:0000256" key="4">
    <source>
        <dbReference type="SAM" id="MobiDB-lite"/>
    </source>
</evidence>
<dbReference type="Pfam" id="PF14580">
    <property type="entry name" value="LRR_9"/>
    <property type="match status" value="1"/>
</dbReference>
<dbReference type="Gene3D" id="3.80.10.10">
    <property type="entry name" value="Ribonuclease Inhibitor"/>
    <property type="match status" value="2"/>
</dbReference>
<keyword evidence="2" id="KW-0677">Repeat</keyword>
<evidence type="ECO:0000256" key="1">
    <source>
        <dbReference type="ARBA" id="ARBA00022614"/>
    </source>
</evidence>
<sequence length="1501" mass="168321">MSDQYPPLEPITEEEAALLVEYGVKGPYDELLGFPAASNCVFSNGRRDIFLTGTGYGDNNDGDSNPDRANARACQHVDSTWPLECLLLRHTNLISFTTATPLWDGLNGVLTDATKTLSFISPRDVVSVEGPDVVGGAAAAASIEKEEGAVEAKDASLTTNLNQHEGGDAELLATIDEVLQEADKVLAKRVHHVDPMTEIYLLEKQRGVEEEERCWSPIHCDSTTCTALRGSDIDSEDEGELKDENGETEVKHLFAYEFGPTAEEQLVLREWDDVVLQCEQQLEIALSNPAGSELAVAGGDDKMSIAAEAFLLPALRAAEVHDAVSTRLPTHSSWVSQQGKILESIAMMEAKDSELQTAASQQLEEARKERRHPRRVPHGQIEFEPFLTRVNQLLPPNEMEVKLETADLLSFEGEVEMASATSGDQTPVAGAKGPSQMLAVEQIQRRAQREGFRMRCETHEAWCMQEEERKATCRLQWCEEEIKRIQDEMQRCLLEASNTFERLLVEERSAYQELSHLERQHTLESKQRECLRLEEVRSQRVRELLKEHAGGRHEIMTMEEEAATKLTQEAEELSRELLRCQEQEGTAHVITTLQCWNLAEWADKYGTHEEMTNEVALQTTAESWRRLQSYVSTPTSRADMPPLPVGNALRLRSLRREHNVRGKWIHECIQNIRNAASALEECAHGLDEKTGHPPRPGIRLGNSVPANLSTVETDASHSALDNTAVCLDAKLAKQLQPIVFNGVKRNVREAAQLCHTLSFALEQIASVDFASLSTLEVCTTGGVGDGGEKHMTSVAPLVHELDLGGNALPTLPLDDLLRVFPSIRRLNLSDNGLKNLTCRAASMRGVSDAHTHSLAQASHLFYLDVSMNELKNVEAIGKLFAYQLRSLVLYSNHIDSLLPLAPCGLLETLEASRNRISSLSELQPFALLQTLDLSENCLVTWDALTQHVLLQNLYLSRNHIGLLPKKLSLSFLRQLFMNENQLETLPSECFRWLPFLSVLHLENNKLRDISGLAHCLRLTTVGLAFNQLQQVEDLSPLAACKKLQILSVSENPFTSKKDDNSSVASAKVRLTLIAWFPQLSELNNEEVSDEDHRIALSGETMWITPFSMVRCLRRQVHESAVCDAWHWPCGLTVEDVQQTCCTMEFYSQHMDSKGVYAAMFAALTSDLALTTLQKEQEVRATVRRRRHHDALHVEEALERRMRESKRRLNPAVHRLSDKVDERNRREARATLRQHLTYLQTMPNVVANVHVRSVLYHERMQAHQEAKAKVIICEWARLRLLGRQAKRELAALKAAAYAESRRRYEAAARVIQPVWRGAALRSRFKRILHDDADDEEEFTHVSLDFVDDSKATGEEDGVGAVLQRVLQSHGALPNFSIQSYSARVPNVEGVLDGYLLPRASSAVPNGTVPLTEKDRRRPESQPQGGTTLLSQQRVQPQQEEGMGQSQPPSSRLSSARVDEGWGAMVSSQIWKRQKKMERLQREHLRREFMKDPLKAKRALGGG</sequence>
<dbReference type="PANTHER" id="PTHR15454:SF56">
    <property type="entry name" value="PROTEIN PHOSPHATASE 1 REGULATORY SUBUNIT 7-RELATED"/>
    <property type="match status" value="1"/>
</dbReference>
<dbReference type="PANTHER" id="PTHR15454">
    <property type="entry name" value="NISCHARIN RELATED"/>
    <property type="match status" value="1"/>
</dbReference>
<reference evidence="5 6" key="1">
    <citation type="submission" date="2013-07" db="EMBL/GenBank/DDBJ databases">
        <authorList>
            <person name="Stoco P.H."/>
            <person name="Wagner G."/>
            <person name="Gerber A."/>
            <person name="Zaha A."/>
            <person name="Thompson C."/>
            <person name="Bartholomeu D.C."/>
            <person name="Luckemeyer D.D."/>
            <person name="Bahia D."/>
            <person name="Loreto E."/>
            <person name="Prestes E.B."/>
            <person name="Lima F.M."/>
            <person name="Rodrigues-Luiz G."/>
            <person name="Vallejo G.A."/>
            <person name="Filho J.F."/>
            <person name="Monteiro K.M."/>
            <person name="Tyler K.M."/>
            <person name="de Almeida L.G."/>
            <person name="Ortiz M.F."/>
            <person name="Siervo M.A."/>
            <person name="de Moraes M.H."/>
            <person name="Cunha O.L."/>
            <person name="Mendonca-Neto R."/>
            <person name="Silva R."/>
            <person name="Teixeira S.M."/>
            <person name="Murta S.M."/>
            <person name="Sincero T.C."/>
            <person name="Mendes T.A."/>
            <person name="Urmenyi T.P."/>
            <person name="Silva V.G."/>
            <person name="da Rocha W.D."/>
            <person name="Andersson B."/>
            <person name="Romanha A.J."/>
            <person name="Steindel M."/>
            <person name="de Vasconcelos A.T."/>
            <person name="Grisard E.C."/>
        </authorList>
    </citation>
    <scope>NUCLEOTIDE SEQUENCE [LARGE SCALE GENOMIC DNA]</scope>
    <source>
        <strain evidence="5 6">SC58</strain>
    </source>
</reference>
<name>A0A061IZL9_TRYRA</name>
<accession>A0A061IZL9</accession>
<dbReference type="OrthoDB" id="266138at2759"/>
<evidence type="ECO:0008006" key="7">
    <source>
        <dbReference type="Google" id="ProtNLM"/>
    </source>
</evidence>
<feature type="coiled-coil region" evidence="3">
    <location>
        <begin position="556"/>
        <end position="583"/>
    </location>
</feature>
<dbReference type="InterPro" id="IPR001611">
    <property type="entry name" value="Leu-rich_rpt"/>
</dbReference>
<evidence type="ECO:0000256" key="3">
    <source>
        <dbReference type="SAM" id="Coils"/>
    </source>
</evidence>
<dbReference type="SMART" id="SM00364">
    <property type="entry name" value="LRR_BAC"/>
    <property type="match status" value="3"/>
</dbReference>
<feature type="region of interest" description="Disordered" evidence="4">
    <location>
        <begin position="356"/>
        <end position="375"/>
    </location>
</feature>
<organism evidence="5 6">
    <name type="scientific">Trypanosoma rangeli SC58</name>
    <dbReference type="NCBI Taxonomy" id="429131"/>
    <lineage>
        <taxon>Eukaryota</taxon>
        <taxon>Discoba</taxon>
        <taxon>Euglenozoa</taxon>
        <taxon>Kinetoplastea</taxon>
        <taxon>Metakinetoplastina</taxon>
        <taxon>Trypanosomatida</taxon>
        <taxon>Trypanosomatidae</taxon>
        <taxon>Trypanosoma</taxon>
        <taxon>Herpetosoma</taxon>
    </lineage>
</organism>
<dbReference type="PROSITE" id="PS51450">
    <property type="entry name" value="LRR"/>
    <property type="match status" value="3"/>
</dbReference>
<protein>
    <recommendedName>
        <fullName evidence="7">Leucine-rich repeat protein (LRRP)</fullName>
    </recommendedName>
</protein>
<comment type="caution">
    <text evidence="5">The sequence shown here is derived from an EMBL/GenBank/DDBJ whole genome shotgun (WGS) entry which is preliminary data.</text>
</comment>
<keyword evidence="1" id="KW-0433">Leucine-rich repeat</keyword>
<proteinExistence type="predicted"/>
<keyword evidence="6" id="KW-1185">Reference proteome</keyword>
<dbReference type="InterPro" id="IPR003591">
    <property type="entry name" value="Leu-rich_rpt_typical-subtyp"/>
</dbReference>
<evidence type="ECO:0000256" key="2">
    <source>
        <dbReference type="ARBA" id="ARBA00022737"/>
    </source>
</evidence>
<dbReference type="VEuPathDB" id="TriTrypDB:TRSC58_04179"/>
<dbReference type="Proteomes" id="UP000031737">
    <property type="component" value="Unassembled WGS sequence"/>
</dbReference>
<dbReference type="PROSITE" id="PS50096">
    <property type="entry name" value="IQ"/>
    <property type="match status" value="1"/>
</dbReference>
<keyword evidence="3" id="KW-0175">Coiled coil</keyword>
<dbReference type="SMART" id="SM00369">
    <property type="entry name" value="LRR_TYP"/>
    <property type="match status" value="5"/>
</dbReference>
<feature type="compositionally biased region" description="Polar residues" evidence="4">
    <location>
        <begin position="1419"/>
        <end position="1452"/>
    </location>
</feature>
<dbReference type="GO" id="GO:0005737">
    <property type="term" value="C:cytoplasm"/>
    <property type="evidence" value="ECO:0007669"/>
    <property type="project" value="TreeGrafter"/>
</dbReference>
<dbReference type="EMBL" id="AUPL01004179">
    <property type="protein sequence ID" value="ESL08124.1"/>
    <property type="molecule type" value="Genomic_DNA"/>
</dbReference>